<evidence type="ECO:0000313" key="6">
    <source>
        <dbReference type="EMBL" id="MSU09855.1"/>
    </source>
</evidence>
<comment type="catalytic activity">
    <reaction evidence="5">
        <text>Co-precorrin-5B + S-adenosyl-L-methionine = Co-precorrin-6A + S-adenosyl-L-homocysteine</text>
        <dbReference type="Rhea" id="RHEA:26285"/>
        <dbReference type="ChEBI" id="CHEBI:57856"/>
        <dbReference type="ChEBI" id="CHEBI:59789"/>
        <dbReference type="ChEBI" id="CHEBI:60063"/>
        <dbReference type="ChEBI" id="CHEBI:60064"/>
        <dbReference type="EC" id="2.1.1.195"/>
    </reaction>
</comment>
<dbReference type="EMBL" id="VUNR01000037">
    <property type="protein sequence ID" value="MSU09855.1"/>
    <property type="molecule type" value="Genomic_DNA"/>
</dbReference>
<accession>A0A6I2UJF4</accession>
<proteinExistence type="inferred from homology"/>
<keyword evidence="4 5" id="KW-0949">S-adenosyl-L-methionine</keyword>
<dbReference type="GO" id="GO:0008168">
    <property type="term" value="F:methyltransferase activity"/>
    <property type="evidence" value="ECO:0007669"/>
    <property type="project" value="UniProtKB-UniRule"/>
</dbReference>
<comment type="function">
    <text evidence="5">Catalyzes the methylation of C-1 in cobalt-precorrin-5B to form cobalt-precorrin-6A.</text>
</comment>
<dbReference type="GO" id="GO:0032259">
    <property type="term" value="P:methylation"/>
    <property type="evidence" value="ECO:0007669"/>
    <property type="project" value="UniProtKB-KW"/>
</dbReference>
<name>A0A6I2UJF4_9FIRM</name>
<dbReference type="HAMAP" id="MF_00787">
    <property type="entry name" value="CbiD"/>
    <property type="match status" value="1"/>
</dbReference>
<organism evidence="6 7">
    <name type="scientific">Anaerovibrio slackiae</name>
    <dbReference type="NCBI Taxonomy" id="2652309"/>
    <lineage>
        <taxon>Bacteria</taxon>
        <taxon>Bacillati</taxon>
        <taxon>Bacillota</taxon>
        <taxon>Negativicutes</taxon>
        <taxon>Selenomonadales</taxon>
        <taxon>Selenomonadaceae</taxon>
        <taxon>Anaerovibrio</taxon>
    </lineage>
</organism>
<dbReference type="Gene3D" id="3.30.2110.10">
    <property type="entry name" value="CbiD-like"/>
    <property type="match status" value="1"/>
</dbReference>
<dbReference type="AlphaFoldDB" id="A0A6I2UJF4"/>
<keyword evidence="1 5" id="KW-0169">Cobalamin biosynthesis</keyword>
<dbReference type="Proteomes" id="UP000433181">
    <property type="component" value="Unassembled WGS sequence"/>
</dbReference>
<dbReference type="RefSeq" id="WP_154408018.1">
    <property type="nucleotide sequence ID" value="NZ_VUNR01000037.1"/>
</dbReference>
<evidence type="ECO:0000256" key="4">
    <source>
        <dbReference type="ARBA" id="ARBA00022691"/>
    </source>
</evidence>
<dbReference type="InterPro" id="IPR036074">
    <property type="entry name" value="CbiD_sf"/>
</dbReference>
<evidence type="ECO:0000256" key="1">
    <source>
        <dbReference type="ARBA" id="ARBA00022573"/>
    </source>
</evidence>
<protein>
    <recommendedName>
        <fullName evidence="5">Cobalt-precorrin-5B C(1)-methyltransferase</fullName>
        <ecNumber evidence="5">2.1.1.195</ecNumber>
    </recommendedName>
    <alternativeName>
        <fullName evidence="5">Cobalt-precorrin-6A synthase</fullName>
    </alternativeName>
</protein>
<evidence type="ECO:0000313" key="7">
    <source>
        <dbReference type="Proteomes" id="UP000433181"/>
    </source>
</evidence>
<dbReference type="SUPFAM" id="SSF111342">
    <property type="entry name" value="CbiD-like"/>
    <property type="match status" value="1"/>
</dbReference>
<comment type="pathway">
    <text evidence="5">Cofactor biosynthesis; adenosylcobalamin biosynthesis; cob(II)yrinate a,c-diamide from sirohydrochlorin (anaerobic route): step 6/10.</text>
</comment>
<dbReference type="GeneID" id="96779808"/>
<keyword evidence="7" id="KW-1185">Reference proteome</keyword>
<dbReference type="EC" id="2.1.1.195" evidence="5"/>
<dbReference type="UniPathway" id="UPA00148">
    <property type="reaction ID" value="UER00227"/>
</dbReference>
<dbReference type="PIRSF" id="PIRSF026782">
    <property type="entry name" value="CbiD"/>
    <property type="match status" value="1"/>
</dbReference>
<dbReference type="NCBIfam" id="TIGR00312">
    <property type="entry name" value="cbiD"/>
    <property type="match status" value="1"/>
</dbReference>
<dbReference type="PANTHER" id="PTHR35863:SF1">
    <property type="entry name" value="COBALT-PRECORRIN-5B C(1)-METHYLTRANSFERASE"/>
    <property type="match status" value="1"/>
</dbReference>
<keyword evidence="2 5" id="KW-0489">Methyltransferase</keyword>
<evidence type="ECO:0000256" key="2">
    <source>
        <dbReference type="ARBA" id="ARBA00022603"/>
    </source>
</evidence>
<comment type="similarity">
    <text evidence="5">Belongs to the CbiD family.</text>
</comment>
<dbReference type="InterPro" id="IPR002748">
    <property type="entry name" value="CbiD"/>
</dbReference>
<dbReference type="Pfam" id="PF01888">
    <property type="entry name" value="CbiD"/>
    <property type="match status" value="1"/>
</dbReference>
<evidence type="ECO:0000256" key="5">
    <source>
        <dbReference type="HAMAP-Rule" id="MF_00787"/>
    </source>
</evidence>
<keyword evidence="3 5" id="KW-0808">Transferase</keyword>
<gene>
    <name evidence="5 6" type="primary">cbiD</name>
    <name evidence="6" type="ORF">FYJ84_12820</name>
</gene>
<sequence length="390" mass="41318">MAKRLRGGYTTGACVAAGAKAAALYMQDSLTADVVEITALDGTRLMIPIKKIERLDDGRLPEGALPPVIRAEVVKDAGDDPDITNGTSVFVTLTLARSEDDLKAVPGVSVRHENILFEAGEGIGHATKPGLSLSVGEPAINPGPRQLVHNSLLEAFGSPRPCRVRIDIPAGRELAKKTLNPVLGIEGGISIIGTTGVLRPMSEEAFKESLVPQIKVARAAGFDTQIFVPGKIGERIAASWGLPEAGMVQTSNFIGYMLEAAAEIGLKRILLFGHIGKLAKVAAGVFHTHNRVGDARLEVLAAYSGAMGMPGEGIERILGAVTTEEALPVIGEYGLEKVYEVIAARASYRAERLIFNKVQVGTVLVTLQGELLGMDDRAREIGGDFGWSIK</sequence>
<comment type="caution">
    <text evidence="6">The sequence shown here is derived from an EMBL/GenBank/DDBJ whole genome shotgun (WGS) entry which is preliminary data.</text>
</comment>
<evidence type="ECO:0000256" key="3">
    <source>
        <dbReference type="ARBA" id="ARBA00022679"/>
    </source>
</evidence>
<dbReference type="GO" id="GO:0019251">
    <property type="term" value="P:anaerobic cobalamin biosynthetic process"/>
    <property type="evidence" value="ECO:0007669"/>
    <property type="project" value="UniProtKB-UniRule"/>
</dbReference>
<reference evidence="6 7" key="1">
    <citation type="submission" date="2019-08" db="EMBL/GenBank/DDBJ databases">
        <title>In-depth cultivation of the pig gut microbiome towards novel bacterial diversity and tailored functional studies.</title>
        <authorList>
            <person name="Wylensek D."/>
            <person name="Hitch T.C.A."/>
            <person name="Clavel T."/>
        </authorList>
    </citation>
    <scope>NUCLEOTIDE SEQUENCE [LARGE SCALE GENOMIC DNA]</scope>
    <source>
        <strain evidence="6 7">WCA-693-APC-5D-A</strain>
    </source>
</reference>
<dbReference type="PANTHER" id="PTHR35863">
    <property type="entry name" value="COBALT-PRECORRIN-5B C(1)-METHYLTRANSFERASE"/>
    <property type="match status" value="1"/>
</dbReference>